<accession>A0A2P2JM37</accession>
<evidence type="ECO:0000313" key="1">
    <source>
        <dbReference type="EMBL" id="MBW94529.1"/>
    </source>
</evidence>
<protein>
    <submittedName>
        <fullName evidence="1">Uncharacterized protein</fullName>
    </submittedName>
</protein>
<dbReference type="EMBL" id="GGEC01014046">
    <property type="protein sequence ID" value="MBW94529.1"/>
    <property type="molecule type" value="Transcribed_RNA"/>
</dbReference>
<proteinExistence type="predicted"/>
<name>A0A2P2JM37_RHIMU</name>
<sequence length="33" mass="3945">MLTFKPPSKFSSQLALRTHSTKQVKKYMQQYIQ</sequence>
<organism evidence="1">
    <name type="scientific">Rhizophora mucronata</name>
    <name type="common">Asiatic mangrove</name>
    <dbReference type="NCBI Taxonomy" id="61149"/>
    <lineage>
        <taxon>Eukaryota</taxon>
        <taxon>Viridiplantae</taxon>
        <taxon>Streptophyta</taxon>
        <taxon>Embryophyta</taxon>
        <taxon>Tracheophyta</taxon>
        <taxon>Spermatophyta</taxon>
        <taxon>Magnoliopsida</taxon>
        <taxon>eudicotyledons</taxon>
        <taxon>Gunneridae</taxon>
        <taxon>Pentapetalae</taxon>
        <taxon>rosids</taxon>
        <taxon>fabids</taxon>
        <taxon>Malpighiales</taxon>
        <taxon>Rhizophoraceae</taxon>
        <taxon>Rhizophora</taxon>
    </lineage>
</organism>
<reference evidence="1" key="1">
    <citation type="submission" date="2018-02" db="EMBL/GenBank/DDBJ databases">
        <title>Rhizophora mucronata_Transcriptome.</title>
        <authorList>
            <person name="Meera S.P."/>
            <person name="Sreeshan A."/>
            <person name="Augustine A."/>
        </authorList>
    </citation>
    <scope>NUCLEOTIDE SEQUENCE</scope>
    <source>
        <tissue evidence="1">Leaf</tissue>
    </source>
</reference>
<dbReference type="AlphaFoldDB" id="A0A2P2JM37"/>